<dbReference type="AlphaFoldDB" id="A0AAW6E7N6"/>
<keyword evidence="1" id="KW-0812">Transmembrane</keyword>
<keyword evidence="3" id="KW-0808">Transferase</keyword>
<dbReference type="InterPro" id="IPR052734">
    <property type="entry name" value="Nod_factor_acetyltransferase"/>
</dbReference>
<dbReference type="PANTHER" id="PTHR37312">
    <property type="entry name" value="MEMBRANE-BOUND ACYLTRANSFERASE YKRP-RELATED"/>
    <property type="match status" value="1"/>
</dbReference>
<feature type="transmembrane region" description="Helical" evidence="1">
    <location>
        <begin position="285"/>
        <end position="302"/>
    </location>
</feature>
<feature type="transmembrane region" description="Helical" evidence="1">
    <location>
        <begin position="163"/>
        <end position="181"/>
    </location>
</feature>
<keyword evidence="1" id="KW-0472">Membrane</keyword>
<gene>
    <name evidence="3" type="ORF">PNU62_01655</name>
</gene>
<dbReference type="PANTHER" id="PTHR37312:SF1">
    <property type="entry name" value="MEMBRANE-BOUND ACYLTRANSFERASE YKRP-RELATED"/>
    <property type="match status" value="1"/>
</dbReference>
<dbReference type="RefSeq" id="WP_195387813.1">
    <property type="nucleotide sequence ID" value="NZ_JADNGL010000002.1"/>
</dbReference>
<comment type="caution">
    <text evidence="3">The sequence shown here is derived from an EMBL/GenBank/DDBJ whole genome shotgun (WGS) entry which is preliminary data.</text>
</comment>
<feature type="transmembrane region" description="Helical" evidence="1">
    <location>
        <begin position="193"/>
        <end position="212"/>
    </location>
</feature>
<reference evidence="3" key="1">
    <citation type="submission" date="2023-01" db="EMBL/GenBank/DDBJ databases">
        <title>Human gut microbiome strain richness.</title>
        <authorList>
            <person name="Chen-Liaw A."/>
        </authorList>
    </citation>
    <scope>NUCLEOTIDE SEQUENCE</scope>
    <source>
        <strain evidence="3">1001275st1_F4_1001275B_160808</strain>
    </source>
</reference>
<feature type="transmembrane region" description="Helical" evidence="1">
    <location>
        <begin position="256"/>
        <end position="273"/>
    </location>
</feature>
<accession>A0AAW6E7N6</accession>
<protein>
    <submittedName>
        <fullName evidence="3">Acyltransferase</fullName>
    </submittedName>
</protein>
<dbReference type="EMBL" id="JAQMLV010000002">
    <property type="protein sequence ID" value="MDB8743714.1"/>
    <property type="molecule type" value="Genomic_DNA"/>
</dbReference>
<feature type="transmembrane region" description="Helical" evidence="1">
    <location>
        <begin position="47"/>
        <end position="68"/>
    </location>
</feature>
<keyword evidence="3" id="KW-0012">Acyltransferase</keyword>
<evidence type="ECO:0000313" key="4">
    <source>
        <dbReference type="Proteomes" id="UP001211015"/>
    </source>
</evidence>
<evidence type="ECO:0000256" key="1">
    <source>
        <dbReference type="SAM" id="Phobius"/>
    </source>
</evidence>
<feature type="transmembrane region" description="Helical" evidence="1">
    <location>
        <begin position="219"/>
        <end position="236"/>
    </location>
</feature>
<sequence length="360" mass="42315">MNSKKIRKEYVGTERNQVFDLLKLYAMCSVVLDHSLKRWIYGIQSTQLYNFIFLSQMPIFMFIAGYFFYNNFKKEYSKEEIMKKAKKIIVSFLIPFTSFSIVTSIISNDFSKIIVNLVESFLIPDNSLWFLWTLMWIEILMLCAQFLGKQVDIKNDRWDTKKLVISGCIFLLLLIPVAVLYFKFPQYFETKLIIYYSLFFVFGFICRHLTLMYNIDNKVIRSIGFVCSFIGIVIVMKEHPNILNDAENITNMGIRVVGSVCCIVFIWNVAKLLIRFKCVAKCSMLGAYSLELYYMHLVLFAFPETHNYLNFSNFMLGIVTYIILYVTTIITSFLLIFIIKKNRILNFVIFGKKEVIKNEN</sequence>
<name>A0AAW6E7N6_9FIRM</name>
<dbReference type="Proteomes" id="UP001211015">
    <property type="component" value="Unassembled WGS sequence"/>
</dbReference>
<feature type="transmembrane region" description="Helical" evidence="1">
    <location>
        <begin position="21"/>
        <end position="41"/>
    </location>
</feature>
<keyword evidence="1" id="KW-1133">Transmembrane helix</keyword>
<evidence type="ECO:0000313" key="3">
    <source>
        <dbReference type="EMBL" id="MDB8743714.1"/>
    </source>
</evidence>
<dbReference type="GO" id="GO:0016747">
    <property type="term" value="F:acyltransferase activity, transferring groups other than amino-acyl groups"/>
    <property type="evidence" value="ECO:0007669"/>
    <property type="project" value="InterPro"/>
</dbReference>
<dbReference type="Pfam" id="PF01757">
    <property type="entry name" value="Acyl_transf_3"/>
    <property type="match status" value="1"/>
</dbReference>
<feature type="domain" description="Acyltransferase 3" evidence="2">
    <location>
        <begin position="19"/>
        <end position="336"/>
    </location>
</feature>
<dbReference type="InterPro" id="IPR002656">
    <property type="entry name" value="Acyl_transf_3_dom"/>
</dbReference>
<feature type="transmembrane region" description="Helical" evidence="1">
    <location>
        <begin position="127"/>
        <end position="147"/>
    </location>
</feature>
<feature type="transmembrane region" description="Helical" evidence="1">
    <location>
        <begin position="88"/>
        <end position="107"/>
    </location>
</feature>
<evidence type="ECO:0000259" key="2">
    <source>
        <dbReference type="Pfam" id="PF01757"/>
    </source>
</evidence>
<proteinExistence type="predicted"/>
<feature type="transmembrane region" description="Helical" evidence="1">
    <location>
        <begin position="314"/>
        <end position="339"/>
    </location>
</feature>
<organism evidence="3 4">
    <name type="scientific">Ruminococcus bicirculans</name>
    <name type="common">ex Wegman et al. 2014</name>
    <dbReference type="NCBI Taxonomy" id="1160721"/>
    <lineage>
        <taxon>Bacteria</taxon>
        <taxon>Bacillati</taxon>
        <taxon>Bacillota</taxon>
        <taxon>Clostridia</taxon>
        <taxon>Eubacteriales</taxon>
        <taxon>Oscillospiraceae</taxon>
        <taxon>Ruminococcus</taxon>
    </lineage>
</organism>